<reference evidence="1" key="1">
    <citation type="journal article" date="2015" name="Nature">
        <title>Complex archaea that bridge the gap between prokaryotes and eukaryotes.</title>
        <authorList>
            <person name="Spang A."/>
            <person name="Saw J.H."/>
            <person name="Jorgensen S.L."/>
            <person name="Zaremba-Niedzwiedzka K."/>
            <person name="Martijn J."/>
            <person name="Lind A.E."/>
            <person name="van Eijk R."/>
            <person name="Schleper C."/>
            <person name="Guy L."/>
            <person name="Ettema T.J."/>
        </authorList>
    </citation>
    <scope>NUCLEOTIDE SEQUENCE</scope>
</reference>
<organism evidence="1">
    <name type="scientific">marine sediment metagenome</name>
    <dbReference type="NCBI Taxonomy" id="412755"/>
    <lineage>
        <taxon>unclassified sequences</taxon>
        <taxon>metagenomes</taxon>
        <taxon>ecological metagenomes</taxon>
    </lineage>
</organism>
<evidence type="ECO:0000313" key="1">
    <source>
        <dbReference type="EMBL" id="KKN45365.1"/>
    </source>
</evidence>
<sequence length="100" mass="11436">MSFDEEYEGTGKRGGWWVLAQRSNGRPIVDGPHKSEEDGDDWIINHIDDQERRNRAKVTWLPTGRTSDATRMLKHKLADSVGLDDATRNAYHPKVMEESV</sequence>
<name>A0A0F9QMJ3_9ZZZZ</name>
<proteinExistence type="predicted"/>
<gene>
    <name evidence="1" type="ORF">LCGC14_0683510</name>
</gene>
<comment type="caution">
    <text evidence="1">The sequence shown here is derived from an EMBL/GenBank/DDBJ whole genome shotgun (WGS) entry which is preliminary data.</text>
</comment>
<protein>
    <submittedName>
        <fullName evidence="1">Uncharacterized protein</fullName>
    </submittedName>
</protein>
<accession>A0A0F9QMJ3</accession>
<dbReference type="EMBL" id="LAZR01001393">
    <property type="protein sequence ID" value="KKN45365.1"/>
    <property type="molecule type" value="Genomic_DNA"/>
</dbReference>
<dbReference type="AlphaFoldDB" id="A0A0F9QMJ3"/>